<dbReference type="Gene3D" id="1.10.20.10">
    <property type="entry name" value="Histone, subunit A"/>
    <property type="match status" value="1"/>
</dbReference>
<dbReference type="SMART" id="SM00427">
    <property type="entry name" value="H2B"/>
    <property type="match status" value="1"/>
</dbReference>
<dbReference type="Proteomes" id="UP001165060">
    <property type="component" value="Unassembled WGS sequence"/>
</dbReference>
<reference evidence="3 4" key="1">
    <citation type="journal article" date="2023" name="Commun. Biol.">
        <title>Genome analysis of Parmales, the sister group of diatoms, reveals the evolutionary specialization of diatoms from phago-mixotrophs to photoautotrophs.</title>
        <authorList>
            <person name="Ban H."/>
            <person name="Sato S."/>
            <person name="Yoshikawa S."/>
            <person name="Yamada K."/>
            <person name="Nakamura Y."/>
            <person name="Ichinomiya M."/>
            <person name="Sato N."/>
            <person name="Blanc-Mathieu R."/>
            <person name="Endo H."/>
            <person name="Kuwata A."/>
            <person name="Ogata H."/>
        </authorList>
    </citation>
    <scope>NUCLEOTIDE SEQUENCE [LARGE SCALE GENOMIC DNA]</scope>
</reference>
<evidence type="ECO:0000313" key="4">
    <source>
        <dbReference type="Proteomes" id="UP001165060"/>
    </source>
</evidence>
<dbReference type="PANTHER" id="PTHR23428">
    <property type="entry name" value="HISTONE H2B"/>
    <property type="match status" value="1"/>
</dbReference>
<comment type="similarity">
    <text evidence="1">Belongs to the histone H2B family.</text>
</comment>
<dbReference type="EMBL" id="BRYB01001144">
    <property type="protein sequence ID" value="GMI19159.1"/>
    <property type="molecule type" value="Genomic_DNA"/>
</dbReference>
<proteinExistence type="inferred from homology"/>
<evidence type="ECO:0008006" key="5">
    <source>
        <dbReference type="Google" id="ProtNLM"/>
    </source>
</evidence>
<gene>
    <name evidence="3" type="ORF">TeGR_g2215</name>
</gene>
<dbReference type="CDD" id="cd22910">
    <property type="entry name" value="HFD_H2B"/>
    <property type="match status" value="1"/>
</dbReference>
<evidence type="ECO:0000256" key="1">
    <source>
        <dbReference type="ARBA" id="ARBA00006846"/>
    </source>
</evidence>
<dbReference type="InterPro" id="IPR000558">
    <property type="entry name" value="Histone_H2B"/>
</dbReference>
<protein>
    <recommendedName>
        <fullName evidence="5">Histone H2B</fullName>
    </recommendedName>
</protein>
<feature type="non-terminal residue" evidence="3">
    <location>
        <position position="1"/>
    </location>
</feature>
<feature type="region of interest" description="Disordered" evidence="2">
    <location>
        <begin position="39"/>
        <end position="67"/>
    </location>
</feature>
<keyword evidence="4" id="KW-1185">Reference proteome</keyword>
<evidence type="ECO:0000313" key="3">
    <source>
        <dbReference type="EMBL" id="GMI19159.1"/>
    </source>
</evidence>
<sequence length="220" mass="22703">RAARKLADAEQHYRDFAHLNSPRLWLFTHSHSFLSRLFQTPPAAKGGGGSGGAGNTPQAPSPPDVVGPPPSLLACSRLYSALRTVLVKIHLAGQGPPPPSGLASSPAPGPVPAPLLAAARELLGEADALLGGEACELTGLVRAARLELGGTLGLLGMAEALDGLDFFSASLHHASLCKYNKKATLSSREVQTAVRLCLPGELAKHAVSEGTKAVTKFQSA</sequence>
<name>A0ABQ6M465_9STRA</name>
<comment type="caution">
    <text evidence="3">The sequence shown here is derived from an EMBL/GenBank/DDBJ whole genome shotgun (WGS) entry which is preliminary data.</text>
</comment>
<dbReference type="InterPro" id="IPR009072">
    <property type="entry name" value="Histone-fold"/>
</dbReference>
<organism evidence="3 4">
    <name type="scientific">Tetraparma gracilis</name>
    <dbReference type="NCBI Taxonomy" id="2962635"/>
    <lineage>
        <taxon>Eukaryota</taxon>
        <taxon>Sar</taxon>
        <taxon>Stramenopiles</taxon>
        <taxon>Ochrophyta</taxon>
        <taxon>Bolidophyceae</taxon>
        <taxon>Parmales</taxon>
        <taxon>Triparmaceae</taxon>
        <taxon>Tetraparma</taxon>
    </lineage>
</organism>
<evidence type="ECO:0000256" key="2">
    <source>
        <dbReference type="SAM" id="MobiDB-lite"/>
    </source>
</evidence>
<dbReference type="SUPFAM" id="SSF47113">
    <property type="entry name" value="Histone-fold"/>
    <property type="match status" value="1"/>
</dbReference>
<dbReference type="PRINTS" id="PR00621">
    <property type="entry name" value="HISTONEH2B"/>
</dbReference>
<feature type="compositionally biased region" description="Gly residues" evidence="2">
    <location>
        <begin position="45"/>
        <end position="54"/>
    </location>
</feature>
<accession>A0ABQ6M465</accession>